<evidence type="ECO:0000313" key="2">
    <source>
        <dbReference type="Proteomes" id="UP001159405"/>
    </source>
</evidence>
<proteinExistence type="predicted"/>
<dbReference type="PANTHER" id="PTHR33845">
    <property type="entry name" value="C2H2-TYPE DOMAIN-CONTAINING PROTEIN"/>
    <property type="match status" value="1"/>
</dbReference>
<keyword evidence="2" id="KW-1185">Reference proteome</keyword>
<dbReference type="Proteomes" id="UP001159405">
    <property type="component" value="Unassembled WGS sequence"/>
</dbReference>
<sequence length="157" mass="18047">MWECRCKHKEEMNKSRKWFKLDPDQCFNHQSHTQYAAIKDIGDRVGITVARYDFSEPQLGKFVCDRVLCPKKAAVRKYCAEGHDITNEGAMHEALKERAVKGTTAAVAILDESSKILEVQKIKQFSESHNFRYEESGIRVWKAYAVGVGRPIPWQSL</sequence>
<organism evidence="1 2">
    <name type="scientific">Porites lobata</name>
    <dbReference type="NCBI Taxonomy" id="104759"/>
    <lineage>
        <taxon>Eukaryota</taxon>
        <taxon>Metazoa</taxon>
        <taxon>Cnidaria</taxon>
        <taxon>Anthozoa</taxon>
        <taxon>Hexacorallia</taxon>
        <taxon>Scleractinia</taxon>
        <taxon>Fungiina</taxon>
        <taxon>Poritidae</taxon>
        <taxon>Porites</taxon>
    </lineage>
</organism>
<reference evidence="1 2" key="1">
    <citation type="submission" date="2022-05" db="EMBL/GenBank/DDBJ databases">
        <authorList>
            <consortium name="Genoscope - CEA"/>
            <person name="William W."/>
        </authorList>
    </citation>
    <scope>NUCLEOTIDE SEQUENCE [LARGE SCALE GENOMIC DNA]</scope>
</reference>
<comment type="caution">
    <text evidence="1">The sequence shown here is derived from an EMBL/GenBank/DDBJ whole genome shotgun (WGS) entry which is preliminary data.</text>
</comment>
<dbReference type="PANTHER" id="PTHR33845:SF1">
    <property type="entry name" value="C2H2-TYPE DOMAIN-CONTAINING PROTEIN"/>
    <property type="match status" value="1"/>
</dbReference>
<accession>A0ABN8SE55</accession>
<name>A0ABN8SE55_9CNID</name>
<dbReference type="EMBL" id="CALNXK010000669">
    <property type="protein sequence ID" value="CAH3188966.1"/>
    <property type="molecule type" value="Genomic_DNA"/>
</dbReference>
<gene>
    <name evidence="1" type="ORF">PLOB_00041873</name>
</gene>
<evidence type="ECO:0000313" key="1">
    <source>
        <dbReference type="EMBL" id="CAH3188966.1"/>
    </source>
</evidence>
<protein>
    <submittedName>
        <fullName evidence="1">Uncharacterized protein</fullName>
    </submittedName>
</protein>